<organism evidence="1 2">
    <name type="scientific">Leisingera aquaemixtae</name>
    <dbReference type="NCBI Taxonomy" id="1396826"/>
    <lineage>
        <taxon>Bacteria</taxon>
        <taxon>Pseudomonadati</taxon>
        <taxon>Pseudomonadota</taxon>
        <taxon>Alphaproteobacteria</taxon>
        <taxon>Rhodobacterales</taxon>
        <taxon>Roseobacteraceae</taxon>
        <taxon>Leisingera</taxon>
    </lineage>
</organism>
<sequence length="242" mass="26913">MLTSNELKDWLHRDLTRLDKLLLVLASLNQPSTVTQIKETAAGAGNRDLRKWNISQVLGSSKGRAIRVEAGWELTEVGKLHLRELGVSKVSPSAMQVAVDLRTHLKKISDAETRHFVEEAIRCHEAELFRAAIVMSWLGAMDVLHKHVHEHHLSAFNAEAKRVNGKWKPAKTPDDLGRMGEADFLDRLAAISVLGKNSKEELQKALGLRNGCGHPNSLKVSSNKSAAHIETLLQNVFEKFSQ</sequence>
<evidence type="ECO:0008006" key="3">
    <source>
        <dbReference type="Google" id="ProtNLM"/>
    </source>
</evidence>
<evidence type="ECO:0000313" key="1">
    <source>
        <dbReference type="EMBL" id="CUH99421.1"/>
    </source>
</evidence>
<dbReference type="AlphaFoldDB" id="A0A0P1H8B5"/>
<dbReference type="RefSeq" id="WP_167592832.1">
    <property type="nucleotide sequence ID" value="NZ_CYSR01000018.1"/>
</dbReference>
<gene>
    <name evidence="1" type="ORF">PHA8399_01542</name>
</gene>
<evidence type="ECO:0000313" key="2">
    <source>
        <dbReference type="Proteomes" id="UP000051326"/>
    </source>
</evidence>
<name>A0A0P1H8B5_9RHOB</name>
<accession>A0A0P1H8B5</accession>
<dbReference type="Proteomes" id="UP000051326">
    <property type="component" value="Unassembled WGS sequence"/>
</dbReference>
<proteinExistence type="predicted"/>
<reference evidence="1 2" key="1">
    <citation type="submission" date="2015-09" db="EMBL/GenBank/DDBJ databases">
        <authorList>
            <consortium name="Swine Surveillance"/>
        </authorList>
    </citation>
    <scope>NUCLEOTIDE SEQUENCE [LARGE SCALE GENOMIC DNA]</scope>
    <source>
        <strain evidence="1 2">CECT 8399</strain>
    </source>
</reference>
<protein>
    <recommendedName>
        <fullName evidence="3">DUF4145 domain-containing protein</fullName>
    </recommendedName>
</protein>
<dbReference type="EMBL" id="CYSR01000018">
    <property type="protein sequence ID" value="CUH99421.1"/>
    <property type="molecule type" value="Genomic_DNA"/>
</dbReference>